<gene>
    <name evidence="2" type="ORF">A2Y68_02735</name>
</gene>
<dbReference type="EMBL" id="MGFR01000001">
    <property type="protein sequence ID" value="OGM10327.1"/>
    <property type="molecule type" value="Genomic_DNA"/>
</dbReference>
<feature type="transmembrane region" description="Helical" evidence="1">
    <location>
        <begin position="157"/>
        <end position="174"/>
    </location>
</feature>
<accession>A0A1F7X5N4</accession>
<sequence length="180" mass="20488">MCTLTIPSQIRHKEGEMKKEWLYYVPIVLYGVIWFWIFSASARAGCSENDPMVGLSGLCLARRIAGMSCFAIYLGVWTFLGIHVAMGKGRNPIMGAIVGFTLQFMGCLGMMMMEPRRDNAGQMMHWNEYKHLTKEQREAIRPVKVPDTPQDKRRKKIVIAIAIFTVLVMVFQVLKNLGKI</sequence>
<reference evidence="2 3" key="1">
    <citation type="journal article" date="2016" name="Nat. Commun.">
        <title>Thousands of microbial genomes shed light on interconnected biogeochemical processes in an aquifer system.</title>
        <authorList>
            <person name="Anantharaman K."/>
            <person name="Brown C.T."/>
            <person name="Hug L.A."/>
            <person name="Sharon I."/>
            <person name="Castelle C.J."/>
            <person name="Probst A.J."/>
            <person name="Thomas B.C."/>
            <person name="Singh A."/>
            <person name="Wilkins M.J."/>
            <person name="Karaoz U."/>
            <person name="Brodie E.L."/>
            <person name="Williams K.H."/>
            <person name="Hubbard S.S."/>
            <person name="Banfield J.F."/>
        </authorList>
    </citation>
    <scope>NUCLEOTIDE SEQUENCE [LARGE SCALE GENOMIC DNA]</scope>
</reference>
<dbReference type="AlphaFoldDB" id="A0A1F7X5N4"/>
<evidence type="ECO:0000313" key="3">
    <source>
        <dbReference type="Proteomes" id="UP000176778"/>
    </source>
</evidence>
<protein>
    <submittedName>
        <fullName evidence="2">Uncharacterized protein</fullName>
    </submittedName>
</protein>
<dbReference type="Proteomes" id="UP000176778">
    <property type="component" value="Unassembled WGS sequence"/>
</dbReference>
<organism evidence="2 3">
    <name type="scientific">Candidatus Woesebacteria bacterium RBG_13_46_13</name>
    <dbReference type="NCBI Taxonomy" id="1802479"/>
    <lineage>
        <taxon>Bacteria</taxon>
        <taxon>Candidatus Woeseibacteriota</taxon>
    </lineage>
</organism>
<name>A0A1F7X5N4_9BACT</name>
<evidence type="ECO:0000256" key="1">
    <source>
        <dbReference type="SAM" id="Phobius"/>
    </source>
</evidence>
<evidence type="ECO:0000313" key="2">
    <source>
        <dbReference type="EMBL" id="OGM10327.1"/>
    </source>
</evidence>
<dbReference type="STRING" id="1802479.A2Y68_02735"/>
<comment type="caution">
    <text evidence="2">The sequence shown here is derived from an EMBL/GenBank/DDBJ whole genome shotgun (WGS) entry which is preliminary data.</text>
</comment>
<keyword evidence="1" id="KW-0812">Transmembrane</keyword>
<feature type="transmembrane region" description="Helical" evidence="1">
    <location>
        <begin position="93"/>
        <end position="113"/>
    </location>
</feature>
<proteinExistence type="predicted"/>
<feature type="transmembrane region" description="Helical" evidence="1">
    <location>
        <begin position="21"/>
        <end position="44"/>
    </location>
</feature>
<keyword evidence="1" id="KW-0472">Membrane</keyword>
<feature type="transmembrane region" description="Helical" evidence="1">
    <location>
        <begin position="64"/>
        <end position="86"/>
    </location>
</feature>
<keyword evidence="1" id="KW-1133">Transmembrane helix</keyword>